<keyword evidence="9" id="KW-1015">Disulfide bond</keyword>
<evidence type="ECO:0000256" key="3">
    <source>
        <dbReference type="ARBA" id="ARBA00022475"/>
    </source>
</evidence>
<evidence type="ECO:0000256" key="7">
    <source>
        <dbReference type="ARBA" id="ARBA00022889"/>
    </source>
</evidence>
<dbReference type="PROSITE" id="PS50835">
    <property type="entry name" value="IG_LIKE"/>
    <property type="match status" value="6"/>
</dbReference>
<keyword evidence="16" id="KW-1185">Reference proteome</keyword>
<evidence type="ECO:0000259" key="14">
    <source>
        <dbReference type="PROSITE" id="PS50853"/>
    </source>
</evidence>
<dbReference type="InterPro" id="IPR013098">
    <property type="entry name" value="Ig_I-set"/>
</dbReference>
<feature type="domain" description="Ig-like" evidence="13">
    <location>
        <begin position="416"/>
        <end position="494"/>
    </location>
</feature>
<protein>
    <recommendedName>
        <fullName evidence="17">Contactin-1</fullName>
    </recommendedName>
</protein>
<dbReference type="SUPFAM" id="SSF49265">
    <property type="entry name" value="Fibronectin type III"/>
    <property type="match status" value="2"/>
</dbReference>
<dbReference type="FunFam" id="2.60.40.10:FF:000035">
    <property type="entry name" value="Contactin 1"/>
    <property type="match status" value="1"/>
</dbReference>
<keyword evidence="7" id="KW-0130">Cell adhesion</keyword>
<feature type="domain" description="Fibronectin type-III" evidence="14">
    <location>
        <begin position="905"/>
        <end position="998"/>
    </location>
</feature>
<dbReference type="InterPro" id="IPR036116">
    <property type="entry name" value="FN3_sf"/>
</dbReference>
<dbReference type="PANTHER" id="PTHR44170:SF10">
    <property type="entry name" value="CONTACTIN-1"/>
    <property type="match status" value="1"/>
</dbReference>
<dbReference type="FunFam" id="2.60.40.10:FF:000004">
    <property type="entry name" value="DCC isoform 1"/>
    <property type="match status" value="1"/>
</dbReference>
<dbReference type="AlphaFoldDB" id="A0A553MUU7"/>
<dbReference type="InterPro" id="IPR013783">
    <property type="entry name" value="Ig-like_fold"/>
</dbReference>
<dbReference type="FunFam" id="2.60.40.10:FF:000054">
    <property type="entry name" value="Contactin 1"/>
    <property type="match status" value="1"/>
</dbReference>
<sequence>MHQCGVETSVAASECFTVLNIHSTDDEDEDVLLLMSDHDPGVVEAQSHETQPYYPDHRSAAWGSLPKQNHLADCLVLGLETTRKEDSSGFGPVLEEEPMDMVYPEESSEEKITLTCRSRASPPPQYRWLLNDTELLISEGDSHFSLSEGNLIISHPERHLHTGNYTCVSSNVYGSVVSHRASVQFGCESISFLRGLMSSQKCAVCKSIVCNKPTPSLATDLDMFSTDDREAVYVKEGQGAVLLCAPPPHYPEDLSFRWMLNDFPVFITQDSRRFVSQGNGNLYIANVQRGDRGNYSCFISSGSIPKNVFSKFIPLEPISERSVRKYPADIKVKTPNITALVGQNITLECFALGNPVPDLRWRRVDGSGSDLHASGSGSLLRLQQLQYKDQGVYECEAHNSKGKDRHQTHLTVEGAPEWLQTINSAEIGVGGEFAMSCLAGGKPKPQVHFLKNGLMQLLKGEEINFPALTVDDSGMYQCVAENIHGMITANAELRVFTSAPSFVRTPVKPRLLGAKNNRVVIPCKPRAAPPAKISWSRGTELLHNSSRIFIWGDGSLELLNLSQADEGKYTCFAENHLGRANSTGSLTITDATIITLAPSNADVSVGEGVRMECGASYDPILDLTFIWSLDDHEINLENEREREHYQIKMDLNGSGASGSELLISNTQLHHAGRYTCTAQTPVDQTTSSAMLLVRGPPGPPGGVRVDEVKPDSCKVRWSPGSDNLSPISKYSIQFREAEAMPDWRDASTSPATVEGNSEMATVLNLTPWTEYEFRVFATNTLGTGPPSEPSPRVFSTEARPIVAPSDVGGGGGTSRELTITWTPVERRYFFGSGFGYIIAFRPEDESEWRRVTVTDPEARRYVHKDQRMAPASRFEVKVKAFNSQGEGPFSQSAFIYSALDVPAEAPVLTEVRALSATEVIVVWIPLQQSTLEGYQVRYWRDSLDGEASALRVLVSGRENHTRLDHLRPDSQYLVEVRAYNAAGFGPAGPRSRITTKRAPPSRPPKIIGTKMHYSGGSINVAWERVEALANESSVAGYKVLYRPEGQPSGNLYTTEKHSIDLPLMKGLYLVEVRAHSEGGDGAVAQVRITGSSSLASPTLGFFSTVFLGLLLRFLL</sequence>
<name>A0A553MUU7_9TELE</name>
<dbReference type="OrthoDB" id="6138780at2759"/>
<dbReference type="GO" id="GO:0005886">
    <property type="term" value="C:plasma membrane"/>
    <property type="evidence" value="ECO:0007669"/>
    <property type="project" value="UniProtKB-SubCell"/>
</dbReference>
<dbReference type="InterPro" id="IPR003961">
    <property type="entry name" value="FN3_dom"/>
</dbReference>
<evidence type="ECO:0000256" key="1">
    <source>
        <dbReference type="ARBA" id="ARBA00004609"/>
    </source>
</evidence>
<feature type="domain" description="Ig-like" evidence="13">
    <location>
        <begin position="592"/>
        <end position="687"/>
    </location>
</feature>
<reference evidence="15 16" key="1">
    <citation type="journal article" date="2019" name="Sci. Data">
        <title>Hybrid genome assembly and annotation of Danionella translucida.</title>
        <authorList>
            <person name="Kadobianskyi M."/>
            <person name="Schulze L."/>
            <person name="Schuelke M."/>
            <person name="Judkewitz B."/>
        </authorList>
    </citation>
    <scope>NUCLEOTIDE SEQUENCE [LARGE SCALE GENOMIC DNA]</scope>
    <source>
        <strain evidence="15 16">Bolton</strain>
    </source>
</reference>
<dbReference type="GO" id="GO:0098632">
    <property type="term" value="F:cell-cell adhesion mediator activity"/>
    <property type="evidence" value="ECO:0007669"/>
    <property type="project" value="TreeGrafter"/>
</dbReference>
<dbReference type="FunFam" id="2.60.40.10:FF:000047">
    <property type="entry name" value="Contactin 1"/>
    <property type="match status" value="1"/>
</dbReference>
<dbReference type="InterPro" id="IPR003598">
    <property type="entry name" value="Ig_sub2"/>
</dbReference>
<keyword evidence="12" id="KW-0393">Immunoglobulin domain</keyword>
<evidence type="ECO:0000256" key="10">
    <source>
        <dbReference type="ARBA" id="ARBA00023180"/>
    </source>
</evidence>
<dbReference type="PROSITE" id="PS50853">
    <property type="entry name" value="FN3"/>
    <property type="match status" value="3"/>
</dbReference>
<proteinExistence type="inferred from homology"/>
<dbReference type="PANTHER" id="PTHR44170">
    <property type="entry name" value="PROTEIN SIDEKICK"/>
    <property type="match status" value="1"/>
</dbReference>
<evidence type="ECO:0008006" key="17">
    <source>
        <dbReference type="Google" id="ProtNLM"/>
    </source>
</evidence>
<dbReference type="FunFam" id="2.60.40.10:FF:000052">
    <property type="entry name" value="Contactin 1"/>
    <property type="match status" value="1"/>
</dbReference>
<dbReference type="STRING" id="623744.A0A553MUU7"/>
<dbReference type="Pfam" id="PF07679">
    <property type="entry name" value="I-set"/>
    <property type="match status" value="1"/>
</dbReference>
<evidence type="ECO:0000313" key="16">
    <source>
        <dbReference type="Proteomes" id="UP000316079"/>
    </source>
</evidence>
<dbReference type="FunFam" id="2.60.40.10:FF:000044">
    <property type="entry name" value="Contactin 1"/>
    <property type="match status" value="1"/>
</dbReference>
<dbReference type="FunFam" id="2.60.40.10:FF:000005">
    <property type="entry name" value="Neuronal cell adhesion molecule"/>
    <property type="match status" value="1"/>
</dbReference>
<dbReference type="EMBL" id="SRMA01027249">
    <property type="protein sequence ID" value="TRY56954.1"/>
    <property type="molecule type" value="Genomic_DNA"/>
</dbReference>
<gene>
    <name evidence="15" type="ORF">DNTS_023886</name>
</gene>
<evidence type="ECO:0000313" key="15">
    <source>
        <dbReference type="EMBL" id="TRY56954.1"/>
    </source>
</evidence>
<dbReference type="InterPro" id="IPR007110">
    <property type="entry name" value="Ig-like_dom"/>
</dbReference>
<keyword evidence="4" id="KW-0336">GPI-anchor</keyword>
<dbReference type="SMART" id="SM00408">
    <property type="entry name" value="IGc2"/>
    <property type="match status" value="6"/>
</dbReference>
<dbReference type="Gene3D" id="2.60.40.10">
    <property type="entry name" value="Immunoglobulins"/>
    <property type="match status" value="10"/>
</dbReference>
<dbReference type="Pfam" id="PF00041">
    <property type="entry name" value="fn3"/>
    <property type="match status" value="3"/>
</dbReference>
<evidence type="ECO:0000256" key="4">
    <source>
        <dbReference type="ARBA" id="ARBA00022622"/>
    </source>
</evidence>
<dbReference type="SMART" id="SM00409">
    <property type="entry name" value="IG"/>
    <property type="match status" value="6"/>
</dbReference>
<dbReference type="FunFam" id="2.60.40.10:FF:000064">
    <property type="entry name" value="Contactin 1"/>
    <property type="match status" value="1"/>
</dbReference>
<evidence type="ECO:0000256" key="5">
    <source>
        <dbReference type="ARBA" id="ARBA00022729"/>
    </source>
</evidence>
<comment type="subcellular location">
    <subcellularLocation>
        <location evidence="1">Cell membrane</location>
        <topology evidence="1">Lipid-anchor</topology>
        <topology evidence="1">GPI-anchor</topology>
    </subcellularLocation>
</comment>
<keyword evidence="6" id="KW-0677">Repeat</keyword>
<keyword evidence="8" id="KW-0472">Membrane</keyword>
<keyword evidence="3" id="KW-1003">Cell membrane</keyword>
<keyword evidence="10" id="KW-0325">Glycoprotein</keyword>
<evidence type="ECO:0000256" key="11">
    <source>
        <dbReference type="ARBA" id="ARBA00023288"/>
    </source>
</evidence>
<dbReference type="FunFam" id="2.60.40.10:FF:000028">
    <property type="entry name" value="Neuronal cell adhesion molecule"/>
    <property type="match status" value="1"/>
</dbReference>
<keyword evidence="11" id="KW-0449">Lipoprotein</keyword>
<dbReference type="InterPro" id="IPR036179">
    <property type="entry name" value="Ig-like_dom_sf"/>
</dbReference>
<feature type="domain" description="Fibronectin type-III" evidence="14">
    <location>
        <begin position="699"/>
        <end position="799"/>
    </location>
</feature>
<feature type="domain" description="Ig-like" evidence="13">
    <location>
        <begin position="92"/>
        <end position="184"/>
    </location>
</feature>
<evidence type="ECO:0000256" key="2">
    <source>
        <dbReference type="ARBA" id="ARBA00009812"/>
    </source>
</evidence>
<evidence type="ECO:0000256" key="12">
    <source>
        <dbReference type="ARBA" id="ARBA00023319"/>
    </source>
</evidence>
<evidence type="ECO:0000256" key="9">
    <source>
        <dbReference type="ARBA" id="ARBA00023157"/>
    </source>
</evidence>
<dbReference type="Pfam" id="PF13927">
    <property type="entry name" value="Ig_3"/>
    <property type="match status" value="5"/>
</dbReference>
<comment type="caution">
    <text evidence="15">The sequence shown here is derived from an EMBL/GenBank/DDBJ whole genome shotgun (WGS) entry which is preliminary data.</text>
</comment>
<dbReference type="GO" id="GO:0098552">
    <property type="term" value="C:side of membrane"/>
    <property type="evidence" value="ECO:0007669"/>
    <property type="project" value="UniProtKB-KW"/>
</dbReference>
<feature type="domain" description="Ig-like" evidence="13">
    <location>
        <begin position="500"/>
        <end position="589"/>
    </location>
</feature>
<dbReference type="GO" id="GO:0007411">
    <property type="term" value="P:axon guidance"/>
    <property type="evidence" value="ECO:0007669"/>
    <property type="project" value="TreeGrafter"/>
</dbReference>
<comment type="similarity">
    <text evidence="2">Belongs to the immunoglobulin superfamily. Contactin family.</text>
</comment>
<evidence type="ECO:0000259" key="13">
    <source>
        <dbReference type="PROSITE" id="PS50835"/>
    </source>
</evidence>
<accession>A0A553MUU7</accession>
<evidence type="ECO:0000256" key="6">
    <source>
        <dbReference type="ARBA" id="ARBA00022737"/>
    </source>
</evidence>
<dbReference type="Proteomes" id="UP000316079">
    <property type="component" value="Unassembled WGS sequence"/>
</dbReference>
<dbReference type="GO" id="GO:0030424">
    <property type="term" value="C:axon"/>
    <property type="evidence" value="ECO:0007669"/>
    <property type="project" value="TreeGrafter"/>
</dbReference>
<keyword evidence="5" id="KW-0732">Signal</keyword>
<feature type="domain" description="Fibronectin type-III" evidence="14">
    <location>
        <begin position="803"/>
        <end position="900"/>
    </location>
</feature>
<evidence type="ECO:0000256" key="8">
    <source>
        <dbReference type="ARBA" id="ARBA00023136"/>
    </source>
</evidence>
<organism evidence="15 16">
    <name type="scientific">Danionella cerebrum</name>
    <dbReference type="NCBI Taxonomy" id="2873325"/>
    <lineage>
        <taxon>Eukaryota</taxon>
        <taxon>Metazoa</taxon>
        <taxon>Chordata</taxon>
        <taxon>Craniata</taxon>
        <taxon>Vertebrata</taxon>
        <taxon>Euteleostomi</taxon>
        <taxon>Actinopterygii</taxon>
        <taxon>Neopterygii</taxon>
        <taxon>Teleostei</taxon>
        <taxon>Ostariophysi</taxon>
        <taxon>Cypriniformes</taxon>
        <taxon>Danionidae</taxon>
        <taxon>Danioninae</taxon>
        <taxon>Danionella</taxon>
    </lineage>
</organism>
<feature type="domain" description="Ig-like" evidence="13">
    <location>
        <begin position="327"/>
        <end position="411"/>
    </location>
</feature>
<dbReference type="CDD" id="cd00063">
    <property type="entry name" value="FN3"/>
    <property type="match status" value="4"/>
</dbReference>
<dbReference type="InterPro" id="IPR003599">
    <property type="entry name" value="Ig_sub"/>
</dbReference>
<feature type="domain" description="Ig-like" evidence="13">
    <location>
        <begin position="215"/>
        <end position="310"/>
    </location>
</feature>
<dbReference type="SMART" id="SM00060">
    <property type="entry name" value="FN3"/>
    <property type="match status" value="4"/>
</dbReference>
<dbReference type="GO" id="GO:0007420">
    <property type="term" value="P:brain development"/>
    <property type="evidence" value="ECO:0007669"/>
    <property type="project" value="TreeGrafter"/>
</dbReference>
<dbReference type="SUPFAM" id="SSF48726">
    <property type="entry name" value="Immunoglobulin"/>
    <property type="match status" value="6"/>
</dbReference>